<name>A0A7S1ZUF6_TRICV</name>
<dbReference type="AlphaFoldDB" id="A0A7S1ZUF6"/>
<reference evidence="2" key="1">
    <citation type="submission" date="2021-01" db="EMBL/GenBank/DDBJ databases">
        <authorList>
            <person name="Corre E."/>
            <person name="Pelletier E."/>
            <person name="Niang G."/>
            <person name="Scheremetjew M."/>
            <person name="Finn R."/>
            <person name="Kale V."/>
            <person name="Holt S."/>
            <person name="Cochrane G."/>
            <person name="Meng A."/>
            <person name="Brown T."/>
            <person name="Cohen L."/>
        </authorList>
    </citation>
    <scope>NUCLEOTIDE SEQUENCE</scope>
    <source>
        <strain evidence="2">Grunow 1884</strain>
    </source>
</reference>
<organism evidence="2">
    <name type="scientific">Trieres chinensis</name>
    <name type="common">Marine centric diatom</name>
    <name type="synonym">Odontella sinensis</name>
    <dbReference type="NCBI Taxonomy" id="1514140"/>
    <lineage>
        <taxon>Eukaryota</taxon>
        <taxon>Sar</taxon>
        <taxon>Stramenopiles</taxon>
        <taxon>Ochrophyta</taxon>
        <taxon>Bacillariophyta</taxon>
        <taxon>Mediophyceae</taxon>
        <taxon>Biddulphiophycidae</taxon>
        <taxon>Eupodiscales</taxon>
        <taxon>Parodontellaceae</taxon>
        <taxon>Trieres</taxon>
    </lineage>
</organism>
<evidence type="ECO:0000313" key="2">
    <source>
        <dbReference type="EMBL" id="CAD9349412.1"/>
    </source>
</evidence>
<dbReference type="EMBL" id="HBGO01026111">
    <property type="protein sequence ID" value="CAD9349412.1"/>
    <property type="molecule type" value="Transcribed_RNA"/>
</dbReference>
<accession>A0A7S1ZUF6</accession>
<feature type="compositionally biased region" description="Basic residues" evidence="1">
    <location>
        <begin position="68"/>
        <end position="79"/>
    </location>
</feature>
<protein>
    <submittedName>
        <fullName evidence="2">Uncharacterized protein</fullName>
    </submittedName>
</protein>
<evidence type="ECO:0000256" key="1">
    <source>
        <dbReference type="SAM" id="MobiDB-lite"/>
    </source>
</evidence>
<sequence length="235" mass="27331">MPARRAKQVFHFDGKDFIDYMDYVTAKRRRNEAEVKRIGLAEATNGVREKIRALRKAPFKKNVQAKHAPSRRRSARKAGKPVLYTGEELDQQINVVPRAKKRSARVTKVVIEYTDEQRATLKTAQDWMDDMNNFLLKVPHGGGNRTVSEDNARTVMRQVEKMVSGAGVTYHHWPSKIVFAKNRAIDLSTNFDELYREAEEYENKYGRDLGNGWLMRHPIVKLKNYQVWRLEQANK</sequence>
<gene>
    <name evidence="2" type="ORF">OSIN01602_LOCUS14983</name>
</gene>
<proteinExistence type="predicted"/>
<feature type="region of interest" description="Disordered" evidence="1">
    <location>
        <begin position="61"/>
        <end position="81"/>
    </location>
</feature>